<dbReference type="InterPro" id="IPR048647">
    <property type="entry name" value="RlmA_N"/>
</dbReference>
<evidence type="ECO:0000256" key="2">
    <source>
        <dbReference type="PIRSR" id="PIRSR018249-2"/>
    </source>
</evidence>
<dbReference type="RefSeq" id="WP_063071142.1">
    <property type="nucleotide sequence ID" value="NZ_LQXA01000023.1"/>
</dbReference>
<feature type="domain" description="Methyltransferase" evidence="4">
    <location>
        <begin position="99"/>
        <end position="183"/>
    </location>
</feature>
<keyword evidence="6" id="KW-0808">Transferase</keyword>
<dbReference type="InterPro" id="IPR041698">
    <property type="entry name" value="Methyltransf_25"/>
</dbReference>
<dbReference type="STRING" id="31965.AWH51_07590"/>
<dbReference type="InterPro" id="IPR029063">
    <property type="entry name" value="SAM-dependent_MTases_sf"/>
</dbReference>
<accession>A0A154V2V7</accession>
<evidence type="ECO:0000259" key="5">
    <source>
        <dbReference type="Pfam" id="PF21302"/>
    </source>
</evidence>
<dbReference type="OrthoDB" id="108476at2"/>
<feature type="domain" description="23S rRNA (guanine(745)-N(1))-methyltransferase N-terminal" evidence="5">
    <location>
        <begin position="11"/>
        <end position="48"/>
    </location>
</feature>
<organism evidence="6 7">
    <name type="scientific">Clavibacter tessellarius</name>
    <dbReference type="NCBI Taxonomy" id="31965"/>
    <lineage>
        <taxon>Bacteria</taxon>
        <taxon>Bacillati</taxon>
        <taxon>Actinomycetota</taxon>
        <taxon>Actinomycetes</taxon>
        <taxon>Micrococcales</taxon>
        <taxon>Microbacteriaceae</taxon>
        <taxon>Clavibacter</taxon>
    </lineage>
</organism>
<dbReference type="GO" id="GO:0008168">
    <property type="term" value="F:methyltransferase activity"/>
    <property type="evidence" value="ECO:0007669"/>
    <property type="project" value="UniProtKB-KW"/>
</dbReference>
<comment type="caution">
    <text evidence="6">The sequence shown here is derived from an EMBL/GenBank/DDBJ whole genome shotgun (WGS) entry which is preliminary data.</text>
</comment>
<dbReference type="GO" id="GO:0032259">
    <property type="term" value="P:methylation"/>
    <property type="evidence" value="ECO:0007669"/>
    <property type="project" value="UniProtKB-KW"/>
</dbReference>
<dbReference type="EMBL" id="LQXA01000023">
    <property type="protein sequence ID" value="KZC95494.1"/>
    <property type="molecule type" value="Genomic_DNA"/>
</dbReference>
<protein>
    <submittedName>
        <fullName evidence="6">SAM-dependent methyltransferase</fullName>
    </submittedName>
</protein>
<dbReference type="SUPFAM" id="SSF53335">
    <property type="entry name" value="S-adenosyl-L-methionine-dependent methyltransferases"/>
    <property type="match status" value="1"/>
</dbReference>
<dbReference type="Gene3D" id="3.40.50.150">
    <property type="entry name" value="Vaccinia Virus protein VP39"/>
    <property type="match status" value="1"/>
</dbReference>
<dbReference type="Pfam" id="PF21302">
    <property type="entry name" value="Zn_ribbon_RlmA"/>
    <property type="match status" value="1"/>
</dbReference>
<dbReference type="Pfam" id="PF13649">
    <property type="entry name" value="Methyltransf_25"/>
    <property type="match status" value="1"/>
</dbReference>
<feature type="binding site" evidence="2">
    <location>
        <position position="194"/>
    </location>
    <ligand>
        <name>S-adenosyl-L-methionine</name>
        <dbReference type="ChEBI" id="CHEBI:59789"/>
    </ligand>
</feature>
<dbReference type="PIRSF" id="PIRSF018249">
    <property type="entry name" value="MyrA_prd"/>
    <property type="match status" value="1"/>
</dbReference>
<proteinExistence type="predicted"/>
<gene>
    <name evidence="6" type="ORF">AWH51_07590</name>
</gene>
<feature type="region of interest" description="Disordered" evidence="3">
    <location>
        <begin position="248"/>
        <end position="268"/>
    </location>
</feature>
<dbReference type="AlphaFoldDB" id="A0A154V2V7"/>
<dbReference type="CDD" id="cd02440">
    <property type="entry name" value="AdoMet_MTases"/>
    <property type="match status" value="1"/>
</dbReference>
<keyword evidence="6" id="KW-0489">Methyltransferase</keyword>
<feature type="binding site" evidence="1">
    <location>
        <position position="29"/>
    </location>
    <ligand>
        <name>Zn(2+)</name>
        <dbReference type="ChEBI" id="CHEBI:29105"/>
    </ligand>
</feature>
<dbReference type="GO" id="GO:0046872">
    <property type="term" value="F:metal ion binding"/>
    <property type="evidence" value="ECO:0007669"/>
    <property type="project" value="UniProtKB-KW"/>
</dbReference>
<feature type="binding site" evidence="1">
    <location>
        <position position="15"/>
    </location>
    <ligand>
        <name>Zn(2+)</name>
        <dbReference type="ChEBI" id="CHEBI:29105"/>
    </ligand>
</feature>
<reference evidence="6 7" key="1">
    <citation type="submission" date="2016-01" db="EMBL/GenBank/DDBJ databases">
        <title>Draft genome sequence of Clavibacter michiganensis subsp. tessellarius DOAB 609.</title>
        <authorList>
            <person name="Tambong J.T."/>
        </authorList>
    </citation>
    <scope>NUCLEOTIDE SEQUENCE [LARGE SCALE GENOMIC DNA]</scope>
    <source>
        <strain evidence="6 7">DOAB 609</strain>
    </source>
</reference>
<evidence type="ECO:0000313" key="6">
    <source>
        <dbReference type="EMBL" id="KZC95494.1"/>
    </source>
</evidence>
<evidence type="ECO:0000256" key="1">
    <source>
        <dbReference type="PIRSR" id="PIRSR018249-1"/>
    </source>
</evidence>
<feature type="binding site" evidence="2">
    <location>
        <begin position="106"/>
        <end position="107"/>
    </location>
    <ligand>
        <name>S-adenosyl-L-methionine</name>
        <dbReference type="ChEBI" id="CHEBI:59789"/>
    </ligand>
</feature>
<dbReference type="InterPro" id="IPR016718">
    <property type="entry name" value="rRNA_m1G-MeTrfase_A_prd"/>
</dbReference>
<evidence type="ECO:0000259" key="4">
    <source>
        <dbReference type="Pfam" id="PF13649"/>
    </source>
</evidence>
<keyword evidence="2" id="KW-0949">S-adenosyl-L-methionine</keyword>
<feature type="binding site" evidence="1">
    <location>
        <position position="12"/>
    </location>
    <ligand>
        <name>Zn(2+)</name>
        <dbReference type="ChEBI" id="CHEBI:29105"/>
    </ligand>
</feature>
<name>A0A154V2V7_9MICO</name>
<dbReference type="Proteomes" id="UP000076218">
    <property type="component" value="Unassembled WGS sequence"/>
</dbReference>
<evidence type="ECO:0000256" key="3">
    <source>
        <dbReference type="SAM" id="MobiDB-lite"/>
    </source>
</evidence>
<keyword evidence="1" id="KW-0479">Metal-binding</keyword>
<sequence>MDLDRLAAWLRCPMCREDLTAVPPLALRCANGHAFDANKRGYASLLPAGTRVTGDTADMLSARDRFLEGGHYSPISDGIADALDLGRDAARRESGPRRILDAGCGTGHYLRTLLDRVPSAHGLAADLSVDAVRAAVRGRHDVDGLVADTWAGLPVRDGVADLLLDVFAPRNMRDFHRVLVPDGLLLIVAPGPEHLRQLREAGRAVGIQADKRERILASAAPLFEPLSETLIRHDLVLGADDVDRLLGMGPSAHHRDPRDGSPPLLEAGSSPVTLDVTIHLMRRCDIQGPA</sequence>
<keyword evidence="1" id="KW-0862">Zinc</keyword>
<feature type="binding site" evidence="2">
    <location>
        <position position="72"/>
    </location>
    <ligand>
        <name>S-adenosyl-L-methionine</name>
        <dbReference type="ChEBI" id="CHEBI:59789"/>
    </ligand>
</feature>
<evidence type="ECO:0000313" key="7">
    <source>
        <dbReference type="Proteomes" id="UP000076218"/>
    </source>
</evidence>
<feature type="binding site" evidence="1">
    <location>
        <position position="33"/>
    </location>
    <ligand>
        <name>Zn(2+)</name>
        <dbReference type="ChEBI" id="CHEBI:29105"/>
    </ligand>
</feature>